<evidence type="ECO:0000256" key="2">
    <source>
        <dbReference type="ARBA" id="ARBA00023136"/>
    </source>
</evidence>
<keyword evidence="3" id="KW-1133">Transmembrane helix</keyword>
<keyword evidence="5" id="KW-1185">Reference proteome</keyword>
<protein>
    <recommendedName>
        <fullName evidence="6">Late embryogenesis abundant protein LEA-2 subgroup domain-containing protein</fullName>
    </recommendedName>
</protein>
<dbReference type="Proteomes" id="UP000242715">
    <property type="component" value="Unassembled WGS sequence"/>
</dbReference>
<accession>A0A2Z6NKY2</accession>
<keyword evidence="2 3" id="KW-0472">Membrane</keyword>
<dbReference type="PANTHER" id="PTHR31415">
    <property type="entry name" value="OS05G0367900 PROTEIN"/>
    <property type="match status" value="1"/>
</dbReference>
<evidence type="ECO:0000313" key="4">
    <source>
        <dbReference type="EMBL" id="GAU36535.1"/>
    </source>
</evidence>
<dbReference type="InterPro" id="IPR044839">
    <property type="entry name" value="NDR1-like"/>
</dbReference>
<proteinExistence type="predicted"/>
<name>A0A2Z6NKY2_TRISU</name>
<comment type="subcellular location">
    <subcellularLocation>
        <location evidence="1">Membrane</location>
    </subcellularLocation>
</comment>
<dbReference type="OrthoDB" id="1423793at2759"/>
<gene>
    <name evidence="4" type="ORF">TSUD_316610</name>
</gene>
<dbReference type="AlphaFoldDB" id="A0A2Z6NKY2"/>
<evidence type="ECO:0000313" key="5">
    <source>
        <dbReference type="Proteomes" id="UP000242715"/>
    </source>
</evidence>
<dbReference type="PANTHER" id="PTHR31415:SF173">
    <property type="entry name" value="PROTEIN, PUTATIVE-RELATED"/>
    <property type="match status" value="1"/>
</dbReference>
<evidence type="ECO:0000256" key="3">
    <source>
        <dbReference type="SAM" id="Phobius"/>
    </source>
</evidence>
<dbReference type="GO" id="GO:0005886">
    <property type="term" value="C:plasma membrane"/>
    <property type="evidence" value="ECO:0007669"/>
    <property type="project" value="TreeGrafter"/>
</dbReference>
<dbReference type="GO" id="GO:0098542">
    <property type="term" value="P:defense response to other organism"/>
    <property type="evidence" value="ECO:0007669"/>
    <property type="project" value="InterPro"/>
</dbReference>
<keyword evidence="3" id="KW-0812">Transmembrane</keyword>
<organism evidence="4 5">
    <name type="scientific">Trifolium subterraneum</name>
    <name type="common">Subterranean clover</name>
    <dbReference type="NCBI Taxonomy" id="3900"/>
    <lineage>
        <taxon>Eukaryota</taxon>
        <taxon>Viridiplantae</taxon>
        <taxon>Streptophyta</taxon>
        <taxon>Embryophyta</taxon>
        <taxon>Tracheophyta</taxon>
        <taxon>Spermatophyta</taxon>
        <taxon>Magnoliopsida</taxon>
        <taxon>eudicotyledons</taxon>
        <taxon>Gunneridae</taxon>
        <taxon>Pentapetalae</taxon>
        <taxon>rosids</taxon>
        <taxon>fabids</taxon>
        <taxon>Fabales</taxon>
        <taxon>Fabaceae</taxon>
        <taxon>Papilionoideae</taxon>
        <taxon>50 kb inversion clade</taxon>
        <taxon>NPAAA clade</taxon>
        <taxon>Hologalegina</taxon>
        <taxon>IRL clade</taxon>
        <taxon>Trifolieae</taxon>
        <taxon>Trifolium</taxon>
    </lineage>
</organism>
<feature type="transmembrane region" description="Helical" evidence="3">
    <location>
        <begin position="6"/>
        <end position="26"/>
    </location>
</feature>
<sequence length="185" mass="20689">MVVGFFVIVLIIMIITLSIILLRLYIVSRHPNVPKFGVKSASISSFNLTSSELAAELNIVLNVTTHDIFHSISYDNVSISINNDMHNQTLLASGYLAPFSQEKGHNTIYKEVQLNMNVQHDVETDGFSNGMVNFEIVLSTIVTLKGDFNFRREVPLKVVCNPLSFKLDSGSLNWVLVKDLTCKEL</sequence>
<dbReference type="GO" id="GO:0009506">
    <property type="term" value="C:plasmodesma"/>
    <property type="evidence" value="ECO:0007669"/>
    <property type="project" value="TreeGrafter"/>
</dbReference>
<reference evidence="5" key="1">
    <citation type="journal article" date="2017" name="Front. Plant Sci.">
        <title>Climate Clever Clovers: New Paradigm to Reduce the Environmental Footprint of Ruminants by Breeding Low Methanogenic Forages Utilizing Haplotype Variation.</title>
        <authorList>
            <person name="Kaur P."/>
            <person name="Appels R."/>
            <person name="Bayer P.E."/>
            <person name="Keeble-Gagnere G."/>
            <person name="Wang J."/>
            <person name="Hirakawa H."/>
            <person name="Shirasawa K."/>
            <person name="Vercoe P."/>
            <person name="Stefanova K."/>
            <person name="Durmic Z."/>
            <person name="Nichols P."/>
            <person name="Revell C."/>
            <person name="Isobe S.N."/>
            <person name="Edwards D."/>
            <person name="Erskine W."/>
        </authorList>
    </citation>
    <scope>NUCLEOTIDE SEQUENCE [LARGE SCALE GENOMIC DNA]</scope>
    <source>
        <strain evidence="5">cv. Daliak</strain>
    </source>
</reference>
<evidence type="ECO:0000256" key="1">
    <source>
        <dbReference type="ARBA" id="ARBA00004370"/>
    </source>
</evidence>
<dbReference type="EMBL" id="DF973632">
    <property type="protein sequence ID" value="GAU36535.1"/>
    <property type="molecule type" value="Genomic_DNA"/>
</dbReference>
<evidence type="ECO:0008006" key="6">
    <source>
        <dbReference type="Google" id="ProtNLM"/>
    </source>
</evidence>